<dbReference type="InterPro" id="IPR029044">
    <property type="entry name" value="Nucleotide-diphossugar_trans"/>
</dbReference>
<dbReference type="InterPro" id="IPR003859">
    <property type="entry name" value="Galactosyl_T"/>
</dbReference>
<feature type="domain" description="Galactosyltransferase N-terminal" evidence="1">
    <location>
        <begin position="65"/>
        <end position="167"/>
    </location>
</feature>
<evidence type="ECO:0000259" key="1">
    <source>
        <dbReference type="Pfam" id="PF13733"/>
    </source>
</evidence>
<dbReference type="PANTHER" id="PTHR19300">
    <property type="entry name" value="BETA-1,4-GALACTOSYLTRANSFERASE"/>
    <property type="match status" value="1"/>
</dbReference>
<comment type="caution">
    <text evidence="2">The sequence shown here is derived from an EMBL/GenBank/DDBJ whole genome shotgun (WGS) entry which is preliminary data.</text>
</comment>
<evidence type="ECO:0000313" key="2">
    <source>
        <dbReference type="EMBL" id="KAK7881316.1"/>
    </source>
</evidence>
<dbReference type="GO" id="GO:0005794">
    <property type="term" value="C:Golgi apparatus"/>
    <property type="evidence" value="ECO:0007669"/>
    <property type="project" value="TreeGrafter"/>
</dbReference>
<evidence type="ECO:0000313" key="3">
    <source>
        <dbReference type="Proteomes" id="UP001460270"/>
    </source>
</evidence>
<dbReference type="GO" id="GO:0005975">
    <property type="term" value="P:carbohydrate metabolic process"/>
    <property type="evidence" value="ECO:0007669"/>
    <property type="project" value="InterPro"/>
</dbReference>
<keyword evidence="3" id="KW-1185">Reference proteome</keyword>
<dbReference type="AlphaFoldDB" id="A0AAW0MXH5"/>
<dbReference type="EMBL" id="JBBPFD010000022">
    <property type="protein sequence ID" value="KAK7881316.1"/>
    <property type="molecule type" value="Genomic_DNA"/>
</dbReference>
<gene>
    <name evidence="2" type="ORF">WMY93_029725</name>
</gene>
<dbReference type="Gene3D" id="3.90.550.10">
    <property type="entry name" value="Spore Coat Polysaccharide Biosynthesis Protein SpsA, Chain A"/>
    <property type="match status" value="1"/>
</dbReference>
<dbReference type="GO" id="GO:0008378">
    <property type="term" value="F:galactosyltransferase activity"/>
    <property type="evidence" value="ECO:0007669"/>
    <property type="project" value="TreeGrafter"/>
</dbReference>
<dbReference type="InterPro" id="IPR027995">
    <property type="entry name" value="Galactosyl_T_N"/>
</dbReference>
<organism evidence="2 3">
    <name type="scientific">Mugilogobius chulae</name>
    <name type="common">yellowstripe goby</name>
    <dbReference type="NCBI Taxonomy" id="88201"/>
    <lineage>
        <taxon>Eukaryota</taxon>
        <taxon>Metazoa</taxon>
        <taxon>Chordata</taxon>
        <taxon>Craniata</taxon>
        <taxon>Vertebrata</taxon>
        <taxon>Euteleostomi</taxon>
        <taxon>Actinopterygii</taxon>
        <taxon>Neopterygii</taxon>
        <taxon>Teleostei</taxon>
        <taxon>Neoteleostei</taxon>
        <taxon>Acanthomorphata</taxon>
        <taxon>Gobiaria</taxon>
        <taxon>Gobiiformes</taxon>
        <taxon>Gobioidei</taxon>
        <taxon>Gobiidae</taxon>
        <taxon>Gobionellinae</taxon>
        <taxon>Mugilogobius</taxon>
    </lineage>
</organism>
<proteinExistence type="predicted"/>
<dbReference type="Proteomes" id="UP001460270">
    <property type="component" value="Unassembled WGS sequence"/>
</dbReference>
<protein>
    <recommendedName>
        <fullName evidence="1">Galactosyltransferase N-terminal domain-containing protein</fullName>
    </recommendedName>
</protein>
<reference evidence="3" key="1">
    <citation type="submission" date="2024-04" db="EMBL/GenBank/DDBJ databases">
        <title>Salinicola lusitanus LLJ914,a marine bacterium isolated from the Okinawa Trough.</title>
        <authorList>
            <person name="Li J."/>
        </authorList>
    </citation>
    <scope>NUCLEOTIDE SEQUENCE [LARGE SCALE GENOMIC DNA]</scope>
</reference>
<dbReference type="SUPFAM" id="SSF53448">
    <property type="entry name" value="Nucleotide-diphospho-sugar transferases"/>
    <property type="match status" value="1"/>
</dbReference>
<sequence>MQVEAIHTNYFEQSSLRGDPLWKAGYYCTLTYDHYTHEWILEKLYQQAESDKGENESHHFARLSQTPPDLKGPLHVDFNFKVNLDDMRKKYSSILQKGGQYKPPNCKSRHKVAVIIPFRNRYEHLDYWLYYLHPILMRQQLDYGLFIINQDGNGVFNRAKLMNVGFGKL</sequence>
<name>A0AAW0MXH5_9GOBI</name>
<dbReference type="PANTHER" id="PTHR19300:SF61">
    <property type="entry name" value="BETA-1,4-N-ACETYLGALACTOSAMINYLTRANSFERASE"/>
    <property type="match status" value="1"/>
</dbReference>
<dbReference type="Pfam" id="PF13733">
    <property type="entry name" value="Glyco_transf_7N"/>
    <property type="match status" value="1"/>
</dbReference>
<accession>A0AAW0MXH5</accession>